<gene>
    <name evidence="1" type="primary">thiS</name>
    <name evidence="1" type="ORF">K4L44_07360</name>
</gene>
<reference evidence="1" key="1">
    <citation type="submission" date="2021-08" db="EMBL/GenBank/DDBJ databases">
        <title>Novel anaerobic bacterium isolated from sea squirt in East Sea, Republic of Korea.</title>
        <authorList>
            <person name="Nguyen T.H."/>
            <person name="Li Z."/>
            <person name="Lee Y.-J."/>
            <person name="Ko J."/>
            <person name="Kim S.-G."/>
        </authorList>
    </citation>
    <scope>NUCLEOTIDE SEQUENCE</scope>
    <source>
        <strain evidence="1">KCTC 25031</strain>
    </source>
</reference>
<dbReference type="Proteomes" id="UP000826212">
    <property type="component" value="Chromosome"/>
</dbReference>
<sequence length="66" mass="7380">MKILFNGNSMKIDVLTNIHDLLSMYQIELQGIAVAINQRLCPKTEWGETYLQEGDSILIIQATQGG</sequence>
<dbReference type="EMBL" id="CP081303">
    <property type="protein sequence ID" value="QZE15642.1"/>
    <property type="molecule type" value="Genomic_DNA"/>
</dbReference>
<keyword evidence="2" id="KW-1185">Reference proteome</keyword>
<protein>
    <submittedName>
        <fullName evidence="1">Sulfur carrier protein ThiS</fullName>
    </submittedName>
</protein>
<name>A0AC61NQC1_9BACT</name>
<evidence type="ECO:0000313" key="1">
    <source>
        <dbReference type="EMBL" id="QZE15642.1"/>
    </source>
</evidence>
<proteinExistence type="predicted"/>
<accession>A0AC61NQC1</accession>
<organism evidence="1 2">
    <name type="scientific">Halosquirtibacter laminarini</name>
    <dbReference type="NCBI Taxonomy" id="3374600"/>
    <lineage>
        <taxon>Bacteria</taxon>
        <taxon>Pseudomonadati</taxon>
        <taxon>Bacteroidota</taxon>
        <taxon>Bacteroidia</taxon>
        <taxon>Marinilabiliales</taxon>
        <taxon>Prolixibacteraceae</taxon>
        <taxon>Halosquirtibacter</taxon>
    </lineage>
</organism>
<evidence type="ECO:0000313" key="2">
    <source>
        <dbReference type="Proteomes" id="UP000826212"/>
    </source>
</evidence>